<dbReference type="Proteomes" id="UP000830375">
    <property type="component" value="Unassembled WGS sequence"/>
</dbReference>
<dbReference type="EMBL" id="JACTAM010000023">
    <property type="protein sequence ID" value="KAI2649971.1"/>
    <property type="molecule type" value="Genomic_DNA"/>
</dbReference>
<reference evidence="2 3" key="1">
    <citation type="submission" date="2022-01" db="EMBL/GenBank/DDBJ databases">
        <title>A high-quality chromosome-level genome assembly of rohu carp, Labeo rohita.</title>
        <authorList>
            <person name="Arick M.A. II"/>
            <person name="Hsu C.-Y."/>
            <person name="Magbanua Z."/>
            <person name="Pechanova O."/>
            <person name="Grover C."/>
            <person name="Miller E."/>
            <person name="Thrash A."/>
            <person name="Ezzel L."/>
            <person name="Alam S."/>
            <person name="Benzie J."/>
            <person name="Hamilton M."/>
            <person name="Karsi A."/>
            <person name="Lawrence M.L."/>
            <person name="Peterson D.G."/>
        </authorList>
    </citation>
    <scope>NUCLEOTIDE SEQUENCE [LARGE SCALE GENOMIC DNA]</scope>
    <source>
        <strain evidence="3">BAU-BD-2019</strain>
        <tissue evidence="2">Blood</tissue>
    </source>
</reference>
<evidence type="ECO:0000313" key="3">
    <source>
        <dbReference type="Proteomes" id="UP000830375"/>
    </source>
</evidence>
<feature type="compositionally biased region" description="Basic and acidic residues" evidence="1">
    <location>
        <begin position="121"/>
        <end position="131"/>
    </location>
</feature>
<protein>
    <submittedName>
        <fullName evidence="2">Glutamine-rich protein 2</fullName>
    </submittedName>
</protein>
<sequence>MFTNPTQRGLLFSSQAQRWLLFPHLAQGGPQHQSQAQRGLLSPHSPQRGLLSPSQTQRGLLFPHLAHGGPRIPSQGGSAVVSLVSDPKSSPERAPVPTSSTERDPTPTLSPERAAVPTSRPGRDSDPKSSPERAPLPMTSTVAAVESFKFLGTTISQDLKWDIHIDCIVKKGPAEVAIPSSAKTVQPATAKRTIGVHLTNLQDLYNSRVKKQAGNIIKDCSYPGYNVGRLGGRGDALYPTHGGILLHRWVLLEDGELILLSIFWRKELRIPPPVNRPQIFC</sequence>
<name>A0ABQ8LH07_LABRO</name>
<evidence type="ECO:0000256" key="1">
    <source>
        <dbReference type="SAM" id="MobiDB-lite"/>
    </source>
</evidence>
<comment type="caution">
    <text evidence="2">The sequence shown here is derived from an EMBL/GenBank/DDBJ whole genome shotgun (WGS) entry which is preliminary data.</text>
</comment>
<organism evidence="2 3">
    <name type="scientific">Labeo rohita</name>
    <name type="common">Indian major carp</name>
    <name type="synonym">Cyprinus rohita</name>
    <dbReference type="NCBI Taxonomy" id="84645"/>
    <lineage>
        <taxon>Eukaryota</taxon>
        <taxon>Metazoa</taxon>
        <taxon>Chordata</taxon>
        <taxon>Craniata</taxon>
        <taxon>Vertebrata</taxon>
        <taxon>Euteleostomi</taxon>
        <taxon>Actinopterygii</taxon>
        <taxon>Neopterygii</taxon>
        <taxon>Teleostei</taxon>
        <taxon>Ostariophysi</taxon>
        <taxon>Cypriniformes</taxon>
        <taxon>Cyprinidae</taxon>
        <taxon>Labeoninae</taxon>
        <taxon>Labeonini</taxon>
        <taxon>Labeo</taxon>
    </lineage>
</organism>
<keyword evidence="3" id="KW-1185">Reference proteome</keyword>
<accession>A0ABQ8LH07</accession>
<gene>
    <name evidence="2" type="ORF">H4Q32_016053</name>
</gene>
<proteinExistence type="predicted"/>
<feature type="region of interest" description="Disordered" evidence="1">
    <location>
        <begin position="28"/>
        <end position="138"/>
    </location>
</feature>
<evidence type="ECO:0000313" key="2">
    <source>
        <dbReference type="EMBL" id="KAI2649971.1"/>
    </source>
</evidence>